<dbReference type="RefSeq" id="WP_203384218.1">
    <property type="nucleotide sequence ID" value="NZ_JAENHP010000048.1"/>
</dbReference>
<proteinExistence type="predicted"/>
<sequence>MTSDPGGRIGWPVSHPAVAAALDRLAAALREITACDPSMAVELGQLDPAEALDQGDAYARRNRAVLVALGAAVAAGLSAGIGVDPAYGTEWPVVYIDLPTGQVSWHVTAYGPTWDGHTTTEKYARIAEWLADPHDQGASVPTLDERRGRYLSAVPPQTV</sequence>
<keyword evidence="2" id="KW-1185">Reference proteome</keyword>
<comment type="caution">
    <text evidence="1">The sequence shown here is derived from an EMBL/GenBank/DDBJ whole genome shotgun (WGS) entry which is preliminary data.</text>
</comment>
<evidence type="ECO:0000313" key="2">
    <source>
        <dbReference type="Proteomes" id="UP000632138"/>
    </source>
</evidence>
<reference evidence="1 2" key="1">
    <citation type="submission" date="2021-01" db="EMBL/GenBank/DDBJ databases">
        <title>Actinoplanes sp. nov. LDG1-06 isolated from lichen.</title>
        <authorList>
            <person name="Saeng-In P."/>
            <person name="Phongsopitanun W."/>
            <person name="Kanchanasin P."/>
            <person name="Yuki M."/>
            <person name="Kudo T."/>
            <person name="Ohkuma M."/>
            <person name="Tanasupawat S."/>
        </authorList>
    </citation>
    <scope>NUCLEOTIDE SEQUENCE [LARGE SCALE GENOMIC DNA]</scope>
    <source>
        <strain evidence="1 2">LDG1-06</strain>
    </source>
</reference>
<protein>
    <submittedName>
        <fullName evidence="1">Uncharacterized protein</fullName>
    </submittedName>
</protein>
<dbReference type="Proteomes" id="UP000632138">
    <property type="component" value="Unassembled WGS sequence"/>
</dbReference>
<dbReference type="SUPFAM" id="SSF53383">
    <property type="entry name" value="PLP-dependent transferases"/>
    <property type="match status" value="1"/>
</dbReference>
<organism evidence="1 2">
    <name type="scientific">Paractinoplanes ovalisporus</name>
    <dbReference type="NCBI Taxonomy" id="2810368"/>
    <lineage>
        <taxon>Bacteria</taxon>
        <taxon>Bacillati</taxon>
        <taxon>Actinomycetota</taxon>
        <taxon>Actinomycetes</taxon>
        <taxon>Micromonosporales</taxon>
        <taxon>Micromonosporaceae</taxon>
        <taxon>Paractinoplanes</taxon>
    </lineage>
</organism>
<dbReference type="InterPro" id="IPR015424">
    <property type="entry name" value="PyrdxlP-dep_Trfase"/>
</dbReference>
<gene>
    <name evidence="1" type="ORF">JIG36_51100</name>
</gene>
<accession>A0ABS2AVG7</accession>
<dbReference type="EMBL" id="JAENHP010000048">
    <property type="protein sequence ID" value="MBM2623867.1"/>
    <property type="molecule type" value="Genomic_DNA"/>
</dbReference>
<name>A0ABS2AVG7_9ACTN</name>
<evidence type="ECO:0000313" key="1">
    <source>
        <dbReference type="EMBL" id="MBM2623867.1"/>
    </source>
</evidence>